<feature type="compositionally biased region" description="Basic and acidic residues" evidence="1">
    <location>
        <begin position="402"/>
        <end position="414"/>
    </location>
</feature>
<sequence>MSSIPNSNLYYHSDKSSPNSPDLQPIRVKATPSPSPPPSTSQNAEPPKRRTRKRERRTRPSQGDGVLMRFMDPDHPDIAERAGQSPLNSASEYETSEAEDEELCEHSFSHNRKGSKRHKASIPSPKSTVIEESNGHSAPRLSPSSSSSAIRSKCGGVSQGSILRDTMPQQLDGRYKGPLRVCIFVCSSLGFPSQFIYYHTNYRFDQVPPKLPGLVIEVAWSQRKLDLKELANVYIRRSRGLIRTVFGVNLNDIYAAMMRQHQQGIKATLGKAAATFSVWRAEVDKSNGSKGATAIPSVLDEVFRDEDGNPVTGADLQLSLKDFICEEIANSFEDIEDPEIVLSSESLCRHYERALKLYLKVEAQEETQHAPLEVSDIKRERKHKGFAETIGLRRSQRNVNPRRSERLEAKLRAS</sequence>
<keyword evidence="3" id="KW-1185">Reference proteome</keyword>
<evidence type="ECO:0000256" key="1">
    <source>
        <dbReference type="SAM" id="MobiDB-lite"/>
    </source>
</evidence>
<evidence type="ECO:0000313" key="3">
    <source>
        <dbReference type="Proteomes" id="UP000800200"/>
    </source>
</evidence>
<accession>A0A6A6E1D2</accession>
<dbReference type="Proteomes" id="UP000800200">
    <property type="component" value="Unassembled WGS sequence"/>
</dbReference>
<feature type="compositionally biased region" description="Polar residues" evidence="1">
    <location>
        <begin position="1"/>
        <end position="22"/>
    </location>
</feature>
<evidence type="ECO:0000313" key="2">
    <source>
        <dbReference type="EMBL" id="KAF2184512.1"/>
    </source>
</evidence>
<gene>
    <name evidence="2" type="ORF">K469DRAFT_688531</name>
</gene>
<dbReference type="OrthoDB" id="191037at2759"/>
<feature type="region of interest" description="Disordered" evidence="1">
    <location>
        <begin position="390"/>
        <end position="414"/>
    </location>
</feature>
<feature type="compositionally biased region" description="Low complexity" evidence="1">
    <location>
        <begin position="137"/>
        <end position="152"/>
    </location>
</feature>
<organism evidence="2 3">
    <name type="scientific">Zopfia rhizophila CBS 207.26</name>
    <dbReference type="NCBI Taxonomy" id="1314779"/>
    <lineage>
        <taxon>Eukaryota</taxon>
        <taxon>Fungi</taxon>
        <taxon>Dikarya</taxon>
        <taxon>Ascomycota</taxon>
        <taxon>Pezizomycotina</taxon>
        <taxon>Dothideomycetes</taxon>
        <taxon>Dothideomycetes incertae sedis</taxon>
        <taxon>Zopfiaceae</taxon>
        <taxon>Zopfia</taxon>
    </lineage>
</organism>
<dbReference type="EMBL" id="ML994637">
    <property type="protein sequence ID" value="KAF2184512.1"/>
    <property type="molecule type" value="Genomic_DNA"/>
</dbReference>
<reference evidence="2" key="1">
    <citation type="journal article" date="2020" name="Stud. Mycol.">
        <title>101 Dothideomycetes genomes: a test case for predicting lifestyles and emergence of pathogens.</title>
        <authorList>
            <person name="Haridas S."/>
            <person name="Albert R."/>
            <person name="Binder M."/>
            <person name="Bloem J."/>
            <person name="Labutti K."/>
            <person name="Salamov A."/>
            <person name="Andreopoulos B."/>
            <person name="Baker S."/>
            <person name="Barry K."/>
            <person name="Bills G."/>
            <person name="Bluhm B."/>
            <person name="Cannon C."/>
            <person name="Castanera R."/>
            <person name="Culley D."/>
            <person name="Daum C."/>
            <person name="Ezra D."/>
            <person name="Gonzalez J."/>
            <person name="Henrissat B."/>
            <person name="Kuo A."/>
            <person name="Liang C."/>
            <person name="Lipzen A."/>
            <person name="Lutzoni F."/>
            <person name="Magnuson J."/>
            <person name="Mondo S."/>
            <person name="Nolan M."/>
            <person name="Ohm R."/>
            <person name="Pangilinan J."/>
            <person name="Park H.-J."/>
            <person name="Ramirez L."/>
            <person name="Alfaro M."/>
            <person name="Sun H."/>
            <person name="Tritt A."/>
            <person name="Yoshinaga Y."/>
            <person name="Zwiers L.-H."/>
            <person name="Turgeon B."/>
            <person name="Goodwin S."/>
            <person name="Spatafora J."/>
            <person name="Crous P."/>
            <person name="Grigoriev I."/>
        </authorList>
    </citation>
    <scope>NUCLEOTIDE SEQUENCE</scope>
    <source>
        <strain evidence="2">CBS 207.26</strain>
    </source>
</reference>
<protein>
    <submittedName>
        <fullName evidence="2">Uncharacterized protein</fullName>
    </submittedName>
</protein>
<feature type="compositionally biased region" description="Acidic residues" evidence="1">
    <location>
        <begin position="94"/>
        <end position="103"/>
    </location>
</feature>
<feature type="compositionally biased region" description="Basic residues" evidence="1">
    <location>
        <begin position="49"/>
        <end position="59"/>
    </location>
</feature>
<feature type="region of interest" description="Disordered" evidence="1">
    <location>
        <begin position="1"/>
        <end position="156"/>
    </location>
</feature>
<name>A0A6A6E1D2_9PEZI</name>
<dbReference type="AlphaFoldDB" id="A0A6A6E1D2"/>
<feature type="compositionally biased region" description="Basic and acidic residues" evidence="1">
    <location>
        <begin position="71"/>
        <end position="80"/>
    </location>
</feature>
<feature type="compositionally biased region" description="Basic residues" evidence="1">
    <location>
        <begin position="109"/>
        <end position="120"/>
    </location>
</feature>
<proteinExistence type="predicted"/>